<dbReference type="AlphaFoldDB" id="A0A7C9FA09"/>
<dbReference type="GO" id="GO:0003677">
    <property type="term" value="F:DNA binding"/>
    <property type="evidence" value="ECO:0007669"/>
    <property type="project" value="UniProtKB-KW"/>
</dbReference>
<dbReference type="PROSITE" id="PS50949">
    <property type="entry name" value="HTH_GNTR"/>
    <property type="match status" value="1"/>
</dbReference>
<protein>
    <submittedName>
        <fullName evidence="5">GntR family transcriptional regulator</fullName>
    </submittedName>
</protein>
<dbReference type="SUPFAM" id="SSF46785">
    <property type="entry name" value="Winged helix' DNA-binding domain"/>
    <property type="match status" value="1"/>
</dbReference>
<dbReference type="Pfam" id="PF00392">
    <property type="entry name" value="GntR"/>
    <property type="match status" value="1"/>
</dbReference>
<dbReference type="CDD" id="cd07377">
    <property type="entry name" value="WHTH_GntR"/>
    <property type="match status" value="1"/>
</dbReference>
<dbReference type="InterPro" id="IPR028082">
    <property type="entry name" value="Peripla_BP_I"/>
</dbReference>
<keyword evidence="1" id="KW-0805">Transcription regulation</keyword>
<dbReference type="Proteomes" id="UP000479293">
    <property type="component" value="Unassembled WGS sequence"/>
</dbReference>
<sequence>MSLSQKILSTIRIDEYSATPKYLQLSNAILKGIQTGVIDKGDVMPSINEISFEFDISRVTAEKGYNHLKSLGVLSSVPGKGYFIKQTDHSQHLKVFLLFNKLSTHKKIIYDAFVETIGDKAAIDFYIYNNDFGLFKRLIEQRKDEYTHYVIIPHFIEGEEKAYEVINTLPKEQLIILDKIIPGISGEFGAVYQNFERDIYTSLEKAADALAKYHTLNLIFPENSYAPREITEGFINFCRDYAFDHRIIADISQEFIQEKQAYINIMEDDLVILIEKIIQESLVMGKEVGVVSYNETPLKRLLLNGITTMSTDFKAMGRTAAELILSNSKEHYENPFYLTVRASL</sequence>
<dbReference type="SUPFAM" id="SSF53822">
    <property type="entry name" value="Periplasmic binding protein-like I"/>
    <property type="match status" value="1"/>
</dbReference>
<keyword evidence="6" id="KW-1185">Reference proteome</keyword>
<evidence type="ECO:0000259" key="4">
    <source>
        <dbReference type="PROSITE" id="PS50949"/>
    </source>
</evidence>
<keyword evidence="3" id="KW-0804">Transcription</keyword>
<dbReference type="PANTHER" id="PTHR38445">
    <property type="entry name" value="HTH-TYPE TRANSCRIPTIONAL REPRESSOR YTRA"/>
    <property type="match status" value="1"/>
</dbReference>
<dbReference type="Gene3D" id="1.10.10.10">
    <property type="entry name" value="Winged helix-like DNA-binding domain superfamily/Winged helix DNA-binding domain"/>
    <property type="match status" value="1"/>
</dbReference>
<comment type="caution">
    <text evidence="5">The sequence shown here is derived from an EMBL/GenBank/DDBJ whole genome shotgun (WGS) entry which is preliminary data.</text>
</comment>
<feature type="domain" description="HTH gntR-type" evidence="4">
    <location>
        <begin position="19"/>
        <end position="87"/>
    </location>
</feature>
<dbReference type="GO" id="GO:0003700">
    <property type="term" value="F:DNA-binding transcription factor activity"/>
    <property type="evidence" value="ECO:0007669"/>
    <property type="project" value="InterPro"/>
</dbReference>
<dbReference type="InterPro" id="IPR036388">
    <property type="entry name" value="WH-like_DNA-bd_sf"/>
</dbReference>
<dbReference type="RefSeq" id="WP_152762084.1">
    <property type="nucleotide sequence ID" value="NZ_WHLY01000002.1"/>
</dbReference>
<dbReference type="SMART" id="SM00345">
    <property type="entry name" value="HTH_GNTR"/>
    <property type="match status" value="1"/>
</dbReference>
<dbReference type="InterPro" id="IPR000524">
    <property type="entry name" value="Tscrpt_reg_HTH_GntR"/>
</dbReference>
<name>A0A7C9FA09_9BACT</name>
<evidence type="ECO:0000256" key="3">
    <source>
        <dbReference type="ARBA" id="ARBA00023163"/>
    </source>
</evidence>
<dbReference type="InterPro" id="IPR036390">
    <property type="entry name" value="WH_DNA-bd_sf"/>
</dbReference>
<dbReference type="EMBL" id="WHLY01000002">
    <property type="protein sequence ID" value="MPR35224.1"/>
    <property type="molecule type" value="Genomic_DNA"/>
</dbReference>
<evidence type="ECO:0000313" key="6">
    <source>
        <dbReference type="Proteomes" id="UP000479293"/>
    </source>
</evidence>
<evidence type="ECO:0000313" key="5">
    <source>
        <dbReference type="EMBL" id="MPR35224.1"/>
    </source>
</evidence>
<accession>A0A7C9FA09</accession>
<evidence type="ECO:0000256" key="2">
    <source>
        <dbReference type="ARBA" id="ARBA00023125"/>
    </source>
</evidence>
<organism evidence="5 6">
    <name type="scientific">Salmonirosea aquatica</name>
    <dbReference type="NCBI Taxonomy" id="2654236"/>
    <lineage>
        <taxon>Bacteria</taxon>
        <taxon>Pseudomonadati</taxon>
        <taxon>Bacteroidota</taxon>
        <taxon>Cytophagia</taxon>
        <taxon>Cytophagales</taxon>
        <taxon>Spirosomataceae</taxon>
        <taxon>Salmonirosea</taxon>
    </lineage>
</organism>
<proteinExistence type="predicted"/>
<keyword evidence="2" id="KW-0238">DNA-binding</keyword>
<dbReference type="PANTHER" id="PTHR38445:SF10">
    <property type="entry name" value="GNTR-FAMILY TRANSCRIPTIONAL REGULATOR"/>
    <property type="match status" value="1"/>
</dbReference>
<dbReference type="Gene3D" id="3.40.50.2300">
    <property type="match status" value="1"/>
</dbReference>
<gene>
    <name evidence="5" type="ORF">GBK04_18175</name>
</gene>
<evidence type="ECO:0000256" key="1">
    <source>
        <dbReference type="ARBA" id="ARBA00023015"/>
    </source>
</evidence>
<reference evidence="5 6" key="1">
    <citation type="submission" date="2019-10" db="EMBL/GenBank/DDBJ databases">
        <title>Draft Genome Sequence of Cytophagaceae sp. SJW1-29.</title>
        <authorList>
            <person name="Choi A."/>
        </authorList>
    </citation>
    <scope>NUCLEOTIDE SEQUENCE [LARGE SCALE GENOMIC DNA]</scope>
    <source>
        <strain evidence="5 6">SJW1-29</strain>
    </source>
</reference>